<evidence type="ECO:0000256" key="2">
    <source>
        <dbReference type="ARBA" id="ARBA00023125"/>
    </source>
</evidence>
<dbReference type="InterPro" id="IPR036271">
    <property type="entry name" value="Tet_transcr_reg_TetR-rel_C_sf"/>
</dbReference>
<dbReference type="PANTHER" id="PTHR47506:SF7">
    <property type="entry name" value="TRANSCRIPTIONAL REGULATORY PROTEIN"/>
    <property type="match status" value="1"/>
</dbReference>
<evidence type="ECO:0000256" key="3">
    <source>
        <dbReference type="ARBA" id="ARBA00023163"/>
    </source>
</evidence>
<dbReference type="Gene3D" id="1.10.357.10">
    <property type="entry name" value="Tetracycline Repressor, domain 2"/>
    <property type="match status" value="1"/>
</dbReference>
<reference evidence="6 7" key="1">
    <citation type="submission" date="2012-06" db="EMBL/GenBank/DDBJ databases">
        <title>The complete chromosome of genome of Turneriella parva DSM 21527.</title>
        <authorList>
            <consortium name="US DOE Joint Genome Institute (JGI-PGF)"/>
            <person name="Lucas S."/>
            <person name="Han J."/>
            <person name="Lapidus A."/>
            <person name="Bruce D."/>
            <person name="Goodwin L."/>
            <person name="Pitluck S."/>
            <person name="Peters L."/>
            <person name="Kyrpides N."/>
            <person name="Mavromatis K."/>
            <person name="Ivanova N."/>
            <person name="Mikhailova N."/>
            <person name="Chertkov O."/>
            <person name="Detter J.C."/>
            <person name="Tapia R."/>
            <person name="Han C."/>
            <person name="Land M."/>
            <person name="Hauser L."/>
            <person name="Markowitz V."/>
            <person name="Cheng J.-F."/>
            <person name="Hugenholtz P."/>
            <person name="Woyke T."/>
            <person name="Wu D."/>
            <person name="Gronow S."/>
            <person name="Wellnitz S."/>
            <person name="Brambilla E."/>
            <person name="Klenk H.-P."/>
            <person name="Eisen J.A."/>
        </authorList>
    </citation>
    <scope>NUCLEOTIDE SEQUENCE [LARGE SCALE GENOMIC DNA]</scope>
    <source>
        <strain evidence="7">ATCC BAA-1111 / DSM 21527 / NCTC 11395 / H</strain>
    </source>
</reference>
<dbReference type="Proteomes" id="UP000006048">
    <property type="component" value="Chromosome"/>
</dbReference>
<dbReference type="EMBL" id="CP002959">
    <property type="protein sequence ID" value="AFM11766.1"/>
    <property type="molecule type" value="Genomic_DNA"/>
</dbReference>
<dbReference type="PANTHER" id="PTHR47506">
    <property type="entry name" value="TRANSCRIPTIONAL REGULATORY PROTEIN"/>
    <property type="match status" value="1"/>
</dbReference>
<evidence type="ECO:0000313" key="6">
    <source>
        <dbReference type="EMBL" id="AFM11766.1"/>
    </source>
</evidence>
<dbReference type="AlphaFoldDB" id="I4B3A9"/>
<proteinExistence type="predicted"/>
<keyword evidence="2 4" id="KW-0238">DNA-binding</keyword>
<evidence type="ECO:0000259" key="5">
    <source>
        <dbReference type="PROSITE" id="PS50977"/>
    </source>
</evidence>
<keyword evidence="7" id="KW-1185">Reference proteome</keyword>
<dbReference type="Pfam" id="PF00440">
    <property type="entry name" value="TetR_N"/>
    <property type="match status" value="1"/>
</dbReference>
<name>I4B3A9_TURPD</name>
<dbReference type="RefSeq" id="WP_014802283.1">
    <property type="nucleotide sequence ID" value="NC_018020.1"/>
</dbReference>
<gene>
    <name evidence="6" type="ordered locus">Turpa_1118</name>
</gene>
<dbReference type="GO" id="GO:0003677">
    <property type="term" value="F:DNA binding"/>
    <property type="evidence" value="ECO:0007669"/>
    <property type="project" value="UniProtKB-UniRule"/>
</dbReference>
<feature type="domain" description="HTH tetR-type" evidence="5">
    <location>
        <begin position="7"/>
        <end position="67"/>
    </location>
</feature>
<protein>
    <submittedName>
        <fullName evidence="6">Transcriptional regulator, TetR family</fullName>
    </submittedName>
</protein>
<dbReference type="SUPFAM" id="SSF46689">
    <property type="entry name" value="Homeodomain-like"/>
    <property type="match status" value="1"/>
</dbReference>
<evidence type="ECO:0000256" key="1">
    <source>
        <dbReference type="ARBA" id="ARBA00023015"/>
    </source>
</evidence>
<feature type="DNA-binding region" description="H-T-H motif" evidence="4">
    <location>
        <begin position="30"/>
        <end position="49"/>
    </location>
</feature>
<accession>I4B3A9</accession>
<organism evidence="6 7">
    <name type="scientific">Turneriella parva (strain ATCC BAA-1111 / DSM 21527 / NCTC 11395 / H)</name>
    <name type="common">Leptospira parva</name>
    <dbReference type="NCBI Taxonomy" id="869212"/>
    <lineage>
        <taxon>Bacteria</taxon>
        <taxon>Pseudomonadati</taxon>
        <taxon>Spirochaetota</taxon>
        <taxon>Spirochaetia</taxon>
        <taxon>Leptospirales</taxon>
        <taxon>Leptospiraceae</taxon>
        <taxon>Turneriella</taxon>
    </lineage>
</organism>
<evidence type="ECO:0000313" key="7">
    <source>
        <dbReference type="Proteomes" id="UP000006048"/>
    </source>
</evidence>
<dbReference type="SUPFAM" id="SSF48498">
    <property type="entry name" value="Tetracyclin repressor-like, C-terminal domain"/>
    <property type="match status" value="1"/>
</dbReference>
<dbReference type="InterPro" id="IPR009057">
    <property type="entry name" value="Homeodomain-like_sf"/>
</dbReference>
<dbReference type="STRING" id="869212.Turpa_1118"/>
<keyword evidence="1" id="KW-0805">Transcription regulation</keyword>
<dbReference type="HOGENOM" id="CLU_069356_23_2_12"/>
<evidence type="ECO:0000256" key="4">
    <source>
        <dbReference type="PROSITE-ProRule" id="PRU00335"/>
    </source>
</evidence>
<dbReference type="OrthoDB" id="9812993at2"/>
<sequence length="195" mass="22187">MKATAPSPTRQIILEKAGALFYRHGFNNTGMDEITRVVGVKKPALYYHFESKNALGNAYIEYRAHMLFEMLDSLLARAGSLDKYLSSWATALIMLARRGEFYGCPFTAFASELAGDERPYFEVTLGQVEAQWLRVQEMAYQKFYPQGRYAAEVARKILIVHTGCVMLYRASRDEKYLRQLKAEFAAVAKSAAEKR</sequence>
<dbReference type="InterPro" id="IPR001647">
    <property type="entry name" value="HTH_TetR"/>
</dbReference>
<dbReference type="PRINTS" id="PR00455">
    <property type="entry name" value="HTHTETR"/>
</dbReference>
<keyword evidence="3" id="KW-0804">Transcription</keyword>
<dbReference type="PROSITE" id="PS50977">
    <property type="entry name" value="HTH_TETR_2"/>
    <property type="match status" value="1"/>
</dbReference>
<dbReference type="KEGG" id="tpx:Turpa_1118"/>